<dbReference type="Pfam" id="PF00534">
    <property type="entry name" value="Glycos_transf_1"/>
    <property type="match status" value="1"/>
</dbReference>
<evidence type="ECO:0000313" key="4">
    <source>
        <dbReference type="Proteomes" id="UP000740557"/>
    </source>
</evidence>
<dbReference type="EC" id="2.4.-.-" evidence="3"/>
<dbReference type="PANTHER" id="PTHR46401:SF2">
    <property type="entry name" value="GLYCOSYLTRANSFERASE WBBK-RELATED"/>
    <property type="match status" value="1"/>
</dbReference>
<proteinExistence type="predicted"/>
<dbReference type="Proteomes" id="UP000740557">
    <property type="component" value="Unassembled WGS sequence"/>
</dbReference>
<keyword evidence="3" id="KW-0328">Glycosyltransferase</keyword>
<dbReference type="Gene3D" id="3.40.50.2000">
    <property type="entry name" value="Glycogen Phosphorylase B"/>
    <property type="match status" value="1"/>
</dbReference>
<dbReference type="GO" id="GO:0016757">
    <property type="term" value="F:glycosyltransferase activity"/>
    <property type="evidence" value="ECO:0007669"/>
    <property type="project" value="UniProtKB-KW"/>
</dbReference>
<accession>A0A955J2P5</accession>
<dbReference type="InterPro" id="IPR001296">
    <property type="entry name" value="Glyco_trans_1"/>
</dbReference>
<name>A0A955J2P5_UNCKA</name>
<feature type="domain" description="Glycosyl transferase family 1" evidence="2">
    <location>
        <begin position="199"/>
        <end position="330"/>
    </location>
</feature>
<protein>
    <submittedName>
        <fullName evidence="3">Glycosyltransferase</fullName>
        <ecNumber evidence="3">2.4.-.-</ecNumber>
    </submittedName>
</protein>
<dbReference type="SUPFAM" id="SSF53756">
    <property type="entry name" value="UDP-Glycosyltransferase/glycogen phosphorylase"/>
    <property type="match status" value="1"/>
</dbReference>
<evidence type="ECO:0000256" key="1">
    <source>
        <dbReference type="ARBA" id="ARBA00022679"/>
    </source>
</evidence>
<sequence length="371" mass="42749">MKLAIIFDDLSQHGGAENLLIALSSQYPDAPVYAAFATPYWMSYFKSQNIKLVTSFMQRLPFKDKLNKIYAALMLHTLAYESFDLTDYDVVVSISARFAHGVITKPSTKHICYMNTPGRMLWEGHGYFVSYQNYKWFKRLKPYLDIFLSRLRLWDYTAAHRVDYFVANSKTPQNRIHKYYNRNSIIVYPFVEAPPEGLKIRDNKYLLLISRLEPWKRIEIAIKACNRLNVPLKIIGVGTHSEYLKSISGSTIEFLGRVTDPEKWEALANCSALIQTQYEDFGIVPLEAQAVGKPVIAYGYGGSLETVRNDHTGKYFGEQTIESVLLAIKNFEPRYYVPSACKAHASKFSKREFLKNMNQVINRVYLETQAY</sequence>
<evidence type="ECO:0000259" key="2">
    <source>
        <dbReference type="Pfam" id="PF00534"/>
    </source>
</evidence>
<reference evidence="3" key="1">
    <citation type="submission" date="2020-04" db="EMBL/GenBank/DDBJ databases">
        <authorList>
            <person name="Zhang T."/>
        </authorList>
    </citation>
    <scope>NUCLEOTIDE SEQUENCE</scope>
    <source>
        <strain evidence="3">HKST-UBA79</strain>
    </source>
</reference>
<dbReference type="PANTHER" id="PTHR46401">
    <property type="entry name" value="GLYCOSYLTRANSFERASE WBBK-RELATED"/>
    <property type="match status" value="1"/>
</dbReference>
<reference evidence="3" key="2">
    <citation type="journal article" date="2021" name="Microbiome">
        <title>Successional dynamics and alternative stable states in a saline activated sludge microbial community over 9 years.</title>
        <authorList>
            <person name="Wang Y."/>
            <person name="Ye J."/>
            <person name="Ju F."/>
            <person name="Liu L."/>
            <person name="Boyd J.A."/>
            <person name="Deng Y."/>
            <person name="Parks D.H."/>
            <person name="Jiang X."/>
            <person name="Yin X."/>
            <person name="Woodcroft B.J."/>
            <person name="Tyson G.W."/>
            <person name="Hugenholtz P."/>
            <person name="Polz M.F."/>
            <person name="Zhang T."/>
        </authorList>
    </citation>
    <scope>NUCLEOTIDE SEQUENCE</scope>
    <source>
        <strain evidence="3">HKST-UBA79</strain>
    </source>
</reference>
<evidence type="ECO:0000313" key="3">
    <source>
        <dbReference type="EMBL" id="MCA9308612.1"/>
    </source>
</evidence>
<gene>
    <name evidence="3" type="ORF">KC980_03800</name>
</gene>
<organism evidence="3 4">
    <name type="scientific">candidate division WWE3 bacterium</name>
    <dbReference type="NCBI Taxonomy" id="2053526"/>
    <lineage>
        <taxon>Bacteria</taxon>
        <taxon>Katanobacteria</taxon>
    </lineage>
</organism>
<keyword evidence="1 3" id="KW-0808">Transferase</keyword>
<dbReference type="AlphaFoldDB" id="A0A955J2P5"/>
<dbReference type="EMBL" id="JAGQNX010000119">
    <property type="protein sequence ID" value="MCA9308612.1"/>
    <property type="molecule type" value="Genomic_DNA"/>
</dbReference>
<comment type="caution">
    <text evidence="3">The sequence shown here is derived from an EMBL/GenBank/DDBJ whole genome shotgun (WGS) entry which is preliminary data.</text>
</comment>